<organism evidence="2 3">
    <name type="scientific">Streptomyces canarius</name>
    <dbReference type="NCBI Taxonomy" id="285453"/>
    <lineage>
        <taxon>Bacteria</taxon>
        <taxon>Bacillati</taxon>
        <taxon>Actinomycetota</taxon>
        <taxon>Actinomycetes</taxon>
        <taxon>Kitasatosporales</taxon>
        <taxon>Streptomycetaceae</taxon>
        <taxon>Streptomyces</taxon>
    </lineage>
</organism>
<feature type="region of interest" description="Disordered" evidence="1">
    <location>
        <begin position="1"/>
        <end position="28"/>
    </location>
</feature>
<protein>
    <recommendedName>
        <fullName evidence="4">LysR substrate-binding domain-containing protein</fullName>
    </recommendedName>
</protein>
<name>A0ABQ3CC88_9ACTN</name>
<sequence length="117" mass="12383">MNPRPDGSTPRGGPADDNAEEMLEQAPPGEAVRFAPAGLARHHARPDLARVPLLAVEPLRAAMAWMWGTETGLVRRFAETVRGLVADSPPQCPGGRARGRRPAGQRSPPPGPPTLDA</sequence>
<evidence type="ECO:0000313" key="2">
    <source>
        <dbReference type="EMBL" id="GHA00812.1"/>
    </source>
</evidence>
<keyword evidence="3" id="KW-1185">Reference proteome</keyword>
<feature type="region of interest" description="Disordered" evidence="1">
    <location>
        <begin position="84"/>
        <end position="117"/>
    </location>
</feature>
<comment type="caution">
    <text evidence="2">The sequence shown here is derived from an EMBL/GenBank/DDBJ whole genome shotgun (WGS) entry which is preliminary data.</text>
</comment>
<proteinExistence type="predicted"/>
<dbReference type="EMBL" id="BMVN01000001">
    <property type="protein sequence ID" value="GHA00812.1"/>
    <property type="molecule type" value="Genomic_DNA"/>
</dbReference>
<reference evidence="3" key="1">
    <citation type="journal article" date="2019" name="Int. J. Syst. Evol. Microbiol.">
        <title>The Global Catalogue of Microorganisms (GCM) 10K type strain sequencing project: providing services to taxonomists for standard genome sequencing and annotation.</title>
        <authorList>
            <consortium name="The Broad Institute Genomics Platform"/>
            <consortium name="The Broad Institute Genome Sequencing Center for Infectious Disease"/>
            <person name="Wu L."/>
            <person name="Ma J."/>
        </authorList>
    </citation>
    <scope>NUCLEOTIDE SEQUENCE [LARGE SCALE GENOMIC DNA]</scope>
    <source>
        <strain evidence="3">JCM 4733</strain>
    </source>
</reference>
<evidence type="ECO:0008006" key="4">
    <source>
        <dbReference type="Google" id="ProtNLM"/>
    </source>
</evidence>
<gene>
    <name evidence="2" type="ORF">GCM10010345_00490</name>
</gene>
<accession>A0ABQ3CC88</accession>
<feature type="compositionally biased region" description="Pro residues" evidence="1">
    <location>
        <begin position="107"/>
        <end position="117"/>
    </location>
</feature>
<evidence type="ECO:0000313" key="3">
    <source>
        <dbReference type="Proteomes" id="UP000653644"/>
    </source>
</evidence>
<evidence type="ECO:0000256" key="1">
    <source>
        <dbReference type="SAM" id="MobiDB-lite"/>
    </source>
</evidence>
<dbReference type="Proteomes" id="UP000653644">
    <property type="component" value="Unassembled WGS sequence"/>
</dbReference>